<keyword evidence="3" id="KW-1185">Reference proteome</keyword>
<protein>
    <recommendedName>
        <fullName evidence="4">DUF2569 domain-containing protein</fullName>
    </recommendedName>
</protein>
<dbReference type="AlphaFoldDB" id="A0A6C0FXE2"/>
<evidence type="ECO:0000313" key="2">
    <source>
        <dbReference type="EMBL" id="QHT59629.1"/>
    </source>
</evidence>
<gene>
    <name evidence="2" type="ORF">GXP70_06475</name>
</gene>
<reference evidence="2 3" key="1">
    <citation type="submission" date="2020-01" db="EMBL/GenBank/DDBJ databases">
        <title>Paenibacillus sp. nov., isolated from tomato rhizosphere.</title>
        <authorList>
            <person name="Weon H.-Y."/>
            <person name="Lee S.A."/>
        </authorList>
    </citation>
    <scope>NUCLEOTIDE SEQUENCE [LARGE SCALE GENOMIC DNA]</scope>
    <source>
        <strain evidence="2 3">12200R-189</strain>
    </source>
</reference>
<feature type="transmembrane region" description="Helical" evidence="1">
    <location>
        <begin position="89"/>
        <end position="112"/>
    </location>
</feature>
<organism evidence="2 3">
    <name type="scientific">Paenibacillus lycopersici</name>
    <dbReference type="NCBI Taxonomy" id="2704462"/>
    <lineage>
        <taxon>Bacteria</taxon>
        <taxon>Bacillati</taxon>
        <taxon>Bacillota</taxon>
        <taxon>Bacilli</taxon>
        <taxon>Bacillales</taxon>
        <taxon>Paenibacillaceae</taxon>
        <taxon>Paenibacillus</taxon>
    </lineage>
</organism>
<dbReference type="EMBL" id="CP048209">
    <property type="protein sequence ID" value="QHT59629.1"/>
    <property type="molecule type" value="Genomic_DNA"/>
</dbReference>
<dbReference type="KEGG" id="plyc:GXP70_06475"/>
<evidence type="ECO:0000256" key="1">
    <source>
        <dbReference type="SAM" id="Phobius"/>
    </source>
</evidence>
<proteinExistence type="predicted"/>
<evidence type="ECO:0000313" key="3">
    <source>
        <dbReference type="Proteomes" id="UP000476064"/>
    </source>
</evidence>
<keyword evidence="1" id="KW-1133">Transmembrane helix</keyword>
<feature type="transmembrane region" description="Helical" evidence="1">
    <location>
        <begin position="124"/>
        <end position="145"/>
    </location>
</feature>
<accession>A0A6C0FXE2</accession>
<feature type="transmembrane region" description="Helical" evidence="1">
    <location>
        <begin position="12"/>
        <end position="36"/>
    </location>
</feature>
<evidence type="ECO:0008006" key="4">
    <source>
        <dbReference type="Google" id="ProtNLM"/>
    </source>
</evidence>
<sequence length="155" mass="16890">MDPLLQEHRRQTVAGFLSVALTVVLAALGIADWLAVRGAFIDLLSRAGVDPYAWQAVEYGTFITLGIIWLAYVYYAQHYLKQRADAGKIWAACAKLLAIQLALLFVCELAIYAMDGKKNATADWLLAAAEGLCAPVLFFVSAALAKRAVPSESER</sequence>
<keyword evidence="1" id="KW-0472">Membrane</keyword>
<feature type="transmembrane region" description="Helical" evidence="1">
    <location>
        <begin position="56"/>
        <end position="77"/>
    </location>
</feature>
<dbReference type="RefSeq" id="WP_162355695.1">
    <property type="nucleotide sequence ID" value="NZ_CP048209.1"/>
</dbReference>
<name>A0A6C0FXE2_9BACL</name>
<dbReference type="Proteomes" id="UP000476064">
    <property type="component" value="Chromosome"/>
</dbReference>
<keyword evidence="1" id="KW-0812">Transmembrane</keyword>